<evidence type="ECO:0000256" key="7">
    <source>
        <dbReference type="SAM" id="Phobius"/>
    </source>
</evidence>
<feature type="transmembrane region" description="Helical" evidence="7">
    <location>
        <begin position="184"/>
        <end position="207"/>
    </location>
</feature>
<feature type="transmembrane region" description="Helical" evidence="7">
    <location>
        <begin position="227"/>
        <end position="249"/>
    </location>
</feature>
<sequence>MMLEILQVDFLRYAFLSGILIGILCPVIGAFIVLRKMSLMADGMSHMALSGIAAGLALQKYLPFLNFLNPFYIGMLFSVLGSFCIRPLMKLYPYYREFVIPIILASAIGLSVVFISLANAFNSDLFGYLFGSLVTISKTDFIVVLIVLIFVLGFVILCYKPLLTLTFDEEGALVSKRGRQVVEILFTVTIALVVSVTMNIVGVLLVSAMMTIPVAKGMQLAKSFKQVFIYSIIFAEFDILSGLVISYNFNWSTGGTIVVIAFLVFMIVLLIKKIVQTISHSKPVKYSTEKTVKF</sequence>
<protein>
    <submittedName>
        <fullName evidence="8">Metal ABC transporter permease</fullName>
    </submittedName>
</protein>
<feature type="transmembrane region" description="Helical" evidence="7">
    <location>
        <begin position="256"/>
        <end position="275"/>
    </location>
</feature>
<feature type="transmembrane region" description="Helical" evidence="7">
    <location>
        <begin position="71"/>
        <end position="89"/>
    </location>
</feature>
<proteinExistence type="inferred from homology"/>
<keyword evidence="6" id="KW-0813">Transport</keyword>
<evidence type="ECO:0000256" key="1">
    <source>
        <dbReference type="ARBA" id="ARBA00004141"/>
    </source>
</evidence>
<dbReference type="Proteomes" id="UP001596505">
    <property type="component" value="Unassembled WGS sequence"/>
</dbReference>
<comment type="subcellular location">
    <subcellularLocation>
        <location evidence="6">Cell membrane</location>
        <topology evidence="6">Multi-pass membrane protein</topology>
    </subcellularLocation>
    <subcellularLocation>
        <location evidence="1">Membrane</location>
        <topology evidence="1">Multi-pass membrane protein</topology>
    </subcellularLocation>
</comment>
<feature type="transmembrane region" description="Helical" evidence="7">
    <location>
        <begin position="141"/>
        <end position="163"/>
    </location>
</feature>
<gene>
    <name evidence="8" type="ORF">ACFQRG_03515</name>
</gene>
<dbReference type="PANTHER" id="PTHR30477">
    <property type="entry name" value="ABC-TRANSPORTER METAL-BINDING PROTEIN"/>
    <property type="match status" value="1"/>
</dbReference>
<name>A0ABW2PSD8_9BACL</name>
<dbReference type="RefSeq" id="WP_380963654.1">
    <property type="nucleotide sequence ID" value="NZ_JBHTCO010000004.1"/>
</dbReference>
<evidence type="ECO:0000313" key="8">
    <source>
        <dbReference type="EMBL" id="MFC7392039.1"/>
    </source>
</evidence>
<evidence type="ECO:0000256" key="5">
    <source>
        <dbReference type="ARBA" id="ARBA00023136"/>
    </source>
</evidence>
<dbReference type="PANTHER" id="PTHR30477:SF22">
    <property type="entry name" value="METAL ABC TRANSPORTER PERMEASE"/>
    <property type="match status" value="1"/>
</dbReference>
<keyword evidence="5 7" id="KW-0472">Membrane</keyword>
<evidence type="ECO:0000256" key="3">
    <source>
        <dbReference type="ARBA" id="ARBA00022692"/>
    </source>
</evidence>
<keyword evidence="3 6" id="KW-0812">Transmembrane</keyword>
<dbReference type="Gene3D" id="1.10.3470.10">
    <property type="entry name" value="ABC transporter involved in vitamin B12 uptake, BtuC"/>
    <property type="match status" value="1"/>
</dbReference>
<dbReference type="EMBL" id="JBHTCO010000004">
    <property type="protein sequence ID" value="MFC7392039.1"/>
    <property type="molecule type" value="Genomic_DNA"/>
</dbReference>
<keyword evidence="4 7" id="KW-1133">Transmembrane helix</keyword>
<evidence type="ECO:0000256" key="6">
    <source>
        <dbReference type="RuleBase" id="RU003943"/>
    </source>
</evidence>
<feature type="transmembrane region" description="Helical" evidence="7">
    <location>
        <begin position="98"/>
        <end position="121"/>
    </location>
</feature>
<evidence type="ECO:0000256" key="2">
    <source>
        <dbReference type="ARBA" id="ARBA00008034"/>
    </source>
</evidence>
<dbReference type="InterPro" id="IPR037294">
    <property type="entry name" value="ABC_BtuC-like"/>
</dbReference>
<dbReference type="CDD" id="cd06550">
    <property type="entry name" value="TM_ABC_iron-siderophores_like"/>
    <property type="match status" value="1"/>
</dbReference>
<feature type="transmembrane region" description="Helical" evidence="7">
    <location>
        <begin position="12"/>
        <end position="34"/>
    </location>
</feature>
<evidence type="ECO:0000313" key="9">
    <source>
        <dbReference type="Proteomes" id="UP001596505"/>
    </source>
</evidence>
<organism evidence="8 9">
    <name type="scientific">Scopulibacillus cellulosilyticus</name>
    <dbReference type="NCBI Taxonomy" id="2665665"/>
    <lineage>
        <taxon>Bacteria</taxon>
        <taxon>Bacillati</taxon>
        <taxon>Bacillota</taxon>
        <taxon>Bacilli</taxon>
        <taxon>Bacillales</taxon>
        <taxon>Sporolactobacillaceae</taxon>
        <taxon>Scopulibacillus</taxon>
    </lineage>
</organism>
<evidence type="ECO:0000256" key="4">
    <source>
        <dbReference type="ARBA" id="ARBA00022989"/>
    </source>
</evidence>
<comment type="similarity">
    <text evidence="2 6">Belongs to the ABC-3 integral membrane protein family.</text>
</comment>
<dbReference type="InterPro" id="IPR001626">
    <property type="entry name" value="ABC_TroCD"/>
</dbReference>
<reference evidence="9" key="1">
    <citation type="journal article" date="2019" name="Int. J. Syst. Evol. Microbiol.">
        <title>The Global Catalogue of Microorganisms (GCM) 10K type strain sequencing project: providing services to taxonomists for standard genome sequencing and annotation.</title>
        <authorList>
            <consortium name="The Broad Institute Genomics Platform"/>
            <consortium name="The Broad Institute Genome Sequencing Center for Infectious Disease"/>
            <person name="Wu L."/>
            <person name="Ma J."/>
        </authorList>
    </citation>
    <scope>NUCLEOTIDE SEQUENCE [LARGE SCALE GENOMIC DNA]</scope>
    <source>
        <strain evidence="9">CGMCC 1.16305</strain>
    </source>
</reference>
<keyword evidence="9" id="KW-1185">Reference proteome</keyword>
<comment type="caution">
    <text evidence="8">The sequence shown here is derived from an EMBL/GenBank/DDBJ whole genome shotgun (WGS) entry which is preliminary data.</text>
</comment>
<accession>A0ABW2PSD8</accession>
<dbReference type="SUPFAM" id="SSF81345">
    <property type="entry name" value="ABC transporter involved in vitamin B12 uptake, BtuC"/>
    <property type="match status" value="1"/>
</dbReference>
<dbReference type="Pfam" id="PF00950">
    <property type="entry name" value="ABC-3"/>
    <property type="match status" value="1"/>
</dbReference>